<dbReference type="InterPro" id="IPR007829">
    <property type="entry name" value="TM2"/>
</dbReference>
<keyword evidence="8" id="KW-1185">Reference proteome</keyword>
<keyword evidence="2 5" id="KW-0812">Transmembrane</keyword>
<keyword evidence="3 5" id="KW-1133">Transmembrane helix</keyword>
<organism evidence="7 8">
    <name type="scientific">Sphingomonas morindae</name>
    <dbReference type="NCBI Taxonomy" id="1541170"/>
    <lineage>
        <taxon>Bacteria</taxon>
        <taxon>Pseudomonadati</taxon>
        <taxon>Pseudomonadota</taxon>
        <taxon>Alphaproteobacteria</taxon>
        <taxon>Sphingomonadales</taxon>
        <taxon>Sphingomonadaceae</taxon>
        <taxon>Sphingomonas</taxon>
    </lineage>
</organism>
<dbReference type="Proteomes" id="UP001056937">
    <property type="component" value="Chromosome 1"/>
</dbReference>
<keyword evidence="4 5" id="KW-0472">Membrane</keyword>
<evidence type="ECO:0000313" key="7">
    <source>
        <dbReference type="EMBL" id="USI74014.1"/>
    </source>
</evidence>
<dbReference type="Pfam" id="PF05154">
    <property type="entry name" value="TM2"/>
    <property type="match status" value="1"/>
</dbReference>
<sequence>MSDSPFPRGTTRKTPWPSGLCRFFAAAGPWTQAAPDSPLPRSRALAVALAFTLGGLGAHKFYLRRVGWGLAYLLLCWTLVPLGAALIEGIFYLLMDDDQFHHKYG</sequence>
<comment type="subcellular location">
    <subcellularLocation>
        <location evidence="1">Membrane</location>
        <topology evidence="1">Multi-pass membrane protein</topology>
    </subcellularLocation>
</comment>
<evidence type="ECO:0000256" key="4">
    <source>
        <dbReference type="ARBA" id="ARBA00023136"/>
    </source>
</evidence>
<name>A0ABY4XAZ9_9SPHN</name>
<feature type="transmembrane region" description="Helical" evidence="5">
    <location>
        <begin position="44"/>
        <end position="63"/>
    </location>
</feature>
<evidence type="ECO:0000259" key="6">
    <source>
        <dbReference type="Pfam" id="PF05154"/>
    </source>
</evidence>
<accession>A0ABY4XAZ9</accession>
<feature type="domain" description="TM2" evidence="6">
    <location>
        <begin position="41"/>
        <end position="90"/>
    </location>
</feature>
<dbReference type="EMBL" id="CP084930">
    <property type="protein sequence ID" value="USI74014.1"/>
    <property type="molecule type" value="Genomic_DNA"/>
</dbReference>
<evidence type="ECO:0000256" key="2">
    <source>
        <dbReference type="ARBA" id="ARBA00022692"/>
    </source>
</evidence>
<evidence type="ECO:0000313" key="8">
    <source>
        <dbReference type="Proteomes" id="UP001056937"/>
    </source>
</evidence>
<reference evidence="7" key="1">
    <citation type="journal article" date="2022" name="Toxins">
        <title>Genomic Analysis of Sphingopyxis sp. USTB-05 for Biodegrading Cyanobacterial Hepatotoxins.</title>
        <authorList>
            <person name="Liu C."/>
            <person name="Xu Q."/>
            <person name="Zhao Z."/>
            <person name="Zhang H."/>
            <person name="Liu X."/>
            <person name="Yin C."/>
            <person name="Liu Y."/>
            <person name="Yan H."/>
        </authorList>
    </citation>
    <scope>NUCLEOTIDE SEQUENCE</scope>
    <source>
        <strain evidence="7">NBD5</strain>
    </source>
</reference>
<gene>
    <name evidence="7" type="ORF">LHA26_06005</name>
</gene>
<protein>
    <submittedName>
        <fullName evidence="7">TM2 domain-containing protein</fullName>
    </submittedName>
</protein>
<feature type="transmembrane region" description="Helical" evidence="5">
    <location>
        <begin position="70"/>
        <end position="95"/>
    </location>
</feature>
<dbReference type="RefSeq" id="WP_302898044.1">
    <property type="nucleotide sequence ID" value="NZ_CP084930.1"/>
</dbReference>
<evidence type="ECO:0000256" key="3">
    <source>
        <dbReference type="ARBA" id="ARBA00022989"/>
    </source>
</evidence>
<evidence type="ECO:0000256" key="5">
    <source>
        <dbReference type="SAM" id="Phobius"/>
    </source>
</evidence>
<proteinExistence type="predicted"/>
<evidence type="ECO:0000256" key="1">
    <source>
        <dbReference type="ARBA" id="ARBA00004141"/>
    </source>
</evidence>